<keyword evidence="1" id="KW-0812">Transmembrane</keyword>
<proteinExistence type="predicted"/>
<evidence type="ECO:0000313" key="2">
    <source>
        <dbReference type="EMBL" id="WPU63678.1"/>
    </source>
</evidence>
<evidence type="ECO:0000256" key="1">
    <source>
        <dbReference type="SAM" id="Phobius"/>
    </source>
</evidence>
<dbReference type="KEGG" id="psti:SOO65_13365"/>
<feature type="transmembrane region" description="Helical" evidence="1">
    <location>
        <begin position="214"/>
        <end position="233"/>
    </location>
</feature>
<dbReference type="Proteomes" id="UP001324634">
    <property type="component" value="Chromosome"/>
</dbReference>
<dbReference type="RefSeq" id="WP_321390816.1">
    <property type="nucleotide sequence ID" value="NZ_CP139487.1"/>
</dbReference>
<reference evidence="2 3" key="1">
    <citation type="submission" date="2023-11" db="EMBL/GenBank/DDBJ databases">
        <title>Peredibacter starrii A3.12.</title>
        <authorList>
            <person name="Mitchell R.J."/>
        </authorList>
    </citation>
    <scope>NUCLEOTIDE SEQUENCE [LARGE SCALE GENOMIC DNA]</scope>
    <source>
        <strain evidence="2 3">A3.12</strain>
    </source>
</reference>
<accession>A0AAX4HKC8</accession>
<keyword evidence="1" id="KW-1133">Transmembrane helix</keyword>
<feature type="transmembrane region" description="Helical" evidence="1">
    <location>
        <begin position="12"/>
        <end position="34"/>
    </location>
</feature>
<protein>
    <submittedName>
        <fullName evidence="2">Uncharacterized protein</fullName>
    </submittedName>
</protein>
<keyword evidence="1" id="KW-0472">Membrane</keyword>
<keyword evidence="3" id="KW-1185">Reference proteome</keyword>
<dbReference type="EMBL" id="CP139487">
    <property type="protein sequence ID" value="WPU63678.1"/>
    <property type="molecule type" value="Genomic_DNA"/>
</dbReference>
<feature type="transmembrane region" description="Helical" evidence="1">
    <location>
        <begin position="157"/>
        <end position="180"/>
    </location>
</feature>
<evidence type="ECO:0000313" key="3">
    <source>
        <dbReference type="Proteomes" id="UP001324634"/>
    </source>
</evidence>
<gene>
    <name evidence="2" type="ORF">SOO65_13365</name>
</gene>
<name>A0AAX4HKC8_9BACT</name>
<feature type="transmembrane region" description="Helical" evidence="1">
    <location>
        <begin position="240"/>
        <end position="258"/>
    </location>
</feature>
<feature type="transmembrane region" description="Helical" evidence="1">
    <location>
        <begin position="93"/>
        <end position="121"/>
    </location>
</feature>
<dbReference type="AlphaFoldDB" id="A0AAX4HKC8"/>
<organism evidence="2 3">
    <name type="scientific">Peredibacter starrii</name>
    <dbReference type="NCBI Taxonomy" id="28202"/>
    <lineage>
        <taxon>Bacteria</taxon>
        <taxon>Pseudomonadati</taxon>
        <taxon>Bdellovibrionota</taxon>
        <taxon>Bacteriovoracia</taxon>
        <taxon>Bacteriovoracales</taxon>
        <taxon>Bacteriovoracaceae</taxon>
        <taxon>Peredibacter</taxon>
    </lineage>
</organism>
<sequence length="293" mass="32880">MIDQKRKIEILGNYGALLSVIEVGLGSFLHSLYIPFAGHLLSLNQGYLLCRVAILSEDRSLTYGVSNIAAVLKSLSPAGKKLGPMLSLSMQGLLFYLGTVVGINPIGLSLGMILLSFWAFVQPLVTYYLFFGNEIINAAEFLYQKTFQYHGIKAENLLWLFIGVIVVKVFAGIILAILAWRTQGKSDYQDSFVNYAKPKGPESGDPLILALKDLLKPIFLISLVGTAVFLYFSQHQIAEIIWYLMRPLAIGFMFFYFSRTLTLDKWLLRLENGRFHAFGEGCKVALEKIRKVF</sequence>